<dbReference type="PANTHER" id="PTHR38777:SF1">
    <property type="entry name" value="DNAK SUPPRESSOR PROTEIN"/>
    <property type="match status" value="1"/>
</dbReference>
<dbReference type="RefSeq" id="WP_115611076.1">
    <property type="nucleotide sequence ID" value="NZ_JBHLZC010000001.1"/>
</dbReference>
<feature type="zinc finger region" description="dksA C4-type" evidence="4">
    <location>
        <begin position="38"/>
        <end position="62"/>
    </location>
</feature>
<dbReference type="PRINTS" id="PR00618">
    <property type="entry name" value="DKSAZNFINGER"/>
</dbReference>
<evidence type="ECO:0000259" key="6">
    <source>
        <dbReference type="Pfam" id="PF01258"/>
    </source>
</evidence>
<dbReference type="InterPro" id="IPR012783">
    <property type="entry name" value="Znf_C4_TraR"/>
</dbReference>
<dbReference type="InterPro" id="IPR000962">
    <property type="entry name" value="Znf_DskA_TraR"/>
</dbReference>
<dbReference type="Proteomes" id="UP000254572">
    <property type="component" value="Unassembled WGS sequence"/>
</dbReference>
<dbReference type="OrthoDB" id="962301at2"/>
<evidence type="ECO:0000256" key="5">
    <source>
        <dbReference type="SAM" id="MobiDB-lite"/>
    </source>
</evidence>
<dbReference type="Pfam" id="PF01258">
    <property type="entry name" value="zf-dskA_traR"/>
    <property type="match status" value="1"/>
</dbReference>
<dbReference type="InterPro" id="IPR020460">
    <property type="entry name" value="Znf_C4-type_bac"/>
</dbReference>
<evidence type="ECO:0000256" key="2">
    <source>
        <dbReference type="ARBA" id="ARBA00022771"/>
    </source>
</evidence>
<dbReference type="SUPFAM" id="SSF57716">
    <property type="entry name" value="Glucocorticoid receptor-like (DNA-binding domain)"/>
    <property type="match status" value="1"/>
</dbReference>
<evidence type="ECO:0000256" key="3">
    <source>
        <dbReference type="ARBA" id="ARBA00022833"/>
    </source>
</evidence>
<dbReference type="AlphaFoldDB" id="A0A381E3Y2"/>
<keyword evidence="1" id="KW-0479">Metal-binding</keyword>
<evidence type="ECO:0000313" key="7">
    <source>
        <dbReference type="EMBL" id="SUX20739.1"/>
    </source>
</evidence>
<feature type="domain" description="Zinc finger DksA/TraR C4-type" evidence="6">
    <location>
        <begin position="37"/>
        <end position="68"/>
    </location>
</feature>
<evidence type="ECO:0000256" key="1">
    <source>
        <dbReference type="ARBA" id="ARBA00022723"/>
    </source>
</evidence>
<reference evidence="7 8" key="1">
    <citation type="submission" date="2018-06" db="EMBL/GenBank/DDBJ databases">
        <authorList>
            <consortium name="Pathogen Informatics"/>
            <person name="Doyle S."/>
        </authorList>
    </citation>
    <scope>NUCLEOTIDE SEQUENCE [LARGE SCALE GENOMIC DNA]</scope>
    <source>
        <strain evidence="7 8">NCTC13294</strain>
    </source>
</reference>
<gene>
    <name evidence="7" type="primary">ybiI_1</name>
    <name evidence="7" type="ORF">NCTC13294_00821</name>
</gene>
<proteinExistence type="predicted"/>
<evidence type="ECO:0000313" key="8">
    <source>
        <dbReference type="Proteomes" id="UP000254572"/>
    </source>
</evidence>
<organism evidence="7 8">
    <name type="scientific">Cardiobacterium valvarum</name>
    <dbReference type="NCBI Taxonomy" id="194702"/>
    <lineage>
        <taxon>Bacteria</taxon>
        <taxon>Pseudomonadati</taxon>
        <taxon>Pseudomonadota</taxon>
        <taxon>Gammaproteobacteria</taxon>
        <taxon>Cardiobacteriales</taxon>
        <taxon>Cardiobacteriaceae</taxon>
        <taxon>Cardiobacterium</taxon>
    </lineage>
</organism>
<keyword evidence="2" id="KW-0863">Zinc-finger</keyword>
<dbReference type="EMBL" id="UFUW01000001">
    <property type="protein sequence ID" value="SUX20739.1"/>
    <property type="molecule type" value="Genomic_DNA"/>
</dbReference>
<keyword evidence="3" id="KW-0862">Zinc</keyword>
<name>A0A381E3Y2_9GAMM</name>
<sequence>MEPPLDPADQADITIEQTLNAGLAKLHAAASGHGQAVCADCGEPIPAARRQAFPAAIRCIECQEIFERFQHTGEARRATLNAREGTPHRAGLSAINGKVWKP</sequence>
<keyword evidence="8" id="KW-1185">Reference proteome</keyword>
<dbReference type="NCBIfam" id="TIGR02419">
    <property type="entry name" value="C4_traR_proteo"/>
    <property type="match status" value="1"/>
</dbReference>
<dbReference type="Gene3D" id="1.20.120.910">
    <property type="entry name" value="DksA, coiled-coil domain"/>
    <property type="match status" value="1"/>
</dbReference>
<dbReference type="GO" id="GO:1900378">
    <property type="term" value="P:positive regulation of secondary metabolite biosynthetic process"/>
    <property type="evidence" value="ECO:0007669"/>
    <property type="project" value="TreeGrafter"/>
</dbReference>
<evidence type="ECO:0000256" key="4">
    <source>
        <dbReference type="PROSITE-ProRule" id="PRU00510"/>
    </source>
</evidence>
<accession>A0A381E3Y2</accession>
<dbReference type="GO" id="GO:0008270">
    <property type="term" value="F:zinc ion binding"/>
    <property type="evidence" value="ECO:0007669"/>
    <property type="project" value="UniProtKB-KW"/>
</dbReference>
<protein>
    <submittedName>
        <fullName evidence="7">DnaK suppressor protein</fullName>
    </submittedName>
</protein>
<dbReference type="PANTHER" id="PTHR38777">
    <property type="entry name" value="FELS-2 PROPHAGE PROTEIN"/>
    <property type="match status" value="1"/>
</dbReference>
<feature type="region of interest" description="Disordered" evidence="5">
    <location>
        <begin position="81"/>
        <end position="102"/>
    </location>
</feature>
<dbReference type="PROSITE" id="PS51128">
    <property type="entry name" value="ZF_DKSA_2"/>
    <property type="match status" value="1"/>
</dbReference>